<proteinExistence type="predicted"/>
<keyword evidence="2" id="KW-1185">Reference proteome</keyword>
<name>A0AC60NZD7_IXOPE</name>
<comment type="caution">
    <text evidence="1">The sequence shown here is derived from an EMBL/GenBank/DDBJ whole genome shotgun (WGS) entry which is preliminary data.</text>
</comment>
<evidence type="ECO:0000313" key="2">
    <source>
        <dbReference type="Proteomes" id="UP000805193"/>
    </source>
</evidence>
<dbReference type="Proteomes" id="UP000805193">
    <property type="component" value="Unassembled WGS sequence"/>
</dbReference>
<dbReference type="EMBL" id="JABSTQ010011339">
    <property type="protein sequence ID" value="KAG0412528.1"/>
    <property type="molecule type" value="Genomic_DNA"/>
</dbReference>
<evidence type="ECO:0000313" key="1">
    <source>
        <dbReference type="EMBL" id="KAG0412528.1"/>
    </source>
</evidence>
<reference evidence="1 2" key="1">
    <citation type="journal article" date="2020" name="Cell">
        <title>Large-Scale Comparative Analyses of Tick Genomes Elucidate Their Genetic Diversity and Vector Capacities.</title>
        <authorList>
            <consortium name="Tick Genome and Microbiome Consortium (TIGMIC)"/>
            <person name="Jia N."/>
            <person name="Wang J."/>
            <person name="Shi W."/>
            <person name="Du L."/>
            <person name="Sun Y."/>
            <person name="Zhan W."/>
            <person name="Jiang J.F."/>
            <person name="Wang Q."/>
            <person name="Zhang B."/>
            <person name="Ji P."/>
            <person name="Bell-Sakyi L."/>
            <person name="Cui X.M."/>
            <person name="Yuan T.T."/>
            <person name="Jiang B.G."/>
            <person name="Yang W.F."/>
            <person name="Lam T.T."/>
            <person name="Chang Q.C."/>
            <person name="Ding S.J."/>
            <person name="Wang X.J."/>
            <person name="Zhu J.G."/>
            <person name="Ruan X.D."/>
            <person name="Zhao L."/>
            <person name="Wei J.T."/>
            <person name="Ye R.Z."/>
            <person name="Que T.C."/>
            <person name="Du C.H."/>
            <person name="Zhou Y.H."/>
            <person name="Cheng J.X."/>
            <person name="Dai P.F."/>
            <person name="Guo W.B."/>
            <person name="Han X.H."/>
            <person name="Huang E.J."/>
            <person name="Li L.F."/>
            <person name="Wei W."/>
            <person name="Gao Y.C."/>
            <person name="Liu J.Z."/>
            <person name="Shao H.Z."/>
            <person name="Wang X."/>
            <person name="Wang C.C."/>
            <person name="Yang T.C."/>
            <person name="Huo Q.B."/>
            <person name="Li W."/>
            <person name="Chen H.Y."/>
            <person name="Chen S.E."/>
            <person name="Zhou L.G."/>
            <person name="Ni X.B."/>
            <person name="Tian J.H."/>
            <person name="Sheng Y."/>
            <person name="Liu T."/>
            <person name="Pan Y.S."/>
            <person name="Xia L.Y."/>
            <person name="Li J."/>
            <person name="Zhao F."/>
            <person name="Cao W.C."/>
        </authorList>
    </citation>
    <scope>NUCLEOTIDE SEQUENCE [LARGE SCALE GENOMIC DNA]</scope>
    <source>
        <strain evidence="1">Iper-2018</strain>
    </source>
</reference>
<accession>A0AC60NZD7</accession>
<protein>
    <submittedName>
        <fullName evidence="1">Uncharacterized protein</fullName>
    </submittedName>
</protein>
<sequence>MSRPVSLVKRRQGGLGLVLGPQGSSPRPGCSPLGSPARGRRGSSSCDGGAGPRAVVQSVVPGGEADRTGLIRPGDVVLRVNGTCVTGFEHGNCLLGQLPDDASVTLELACNGALDGADASSGAGSSPASST</sequence>
<gene>
    <name evidence="1" type="ORF">HPB47_010326</name>
</gene>
<organism evidence="1 2">
    <name type="scientific">Ixodes persulcatus</name>
    <name type="common">Taiga tick</name>
    <dbReference type="NCBI Taxonomy" id="34615"/>
    <lineage>
        <taxon>Eukaryota</taxon>
        <taxon>Metazoa</taxon>
        <taxon>Ecdysozoa</taxon>
        <taxon>Arthropoda</taxon>
        <taxon>Chelicerata</taxon>
        <taxon>Arachnida</taxon>
        <taxon>Acari</taxon>
        <taxon>Parasitiformes</taxon>
        <taxon>Ixodida</taxon>
        <taxon>Ixodoidea</taxon>
        <taxon>Ixodidae</taxon>
        <taxon>Ixodinae</taxon>
        <taxon>Ixodes</taxon>
    </lineage>
</organism>